<dbReference type="Pfam" id="PF00475">
    <property type="entry name" value="IGPD"/>
    <property type="match status" value="1"/>
</dbReference>
<dbReference type="FunFam" id="3.30.230.40:FF:000003">
    <property type="entry name" value="Imidazoleglycerol-phosphate dehydratase HisB"/>
    <property type="match status" value="1"/>
</dbReference>
<evidence type="ECO:0000313" key="8">
    <source>
        <dbReference type="EMBL" id="HHI96822.1"/>
    </source>
</evidence>
<dbReference type="InterPro" id="IPR020565">
    <property type="entry name" value="ImidazoleglycerP_deHydtase_CS"/>
</dbReference>
<keyword evidence="4 6" id="KW-0368">Histidine biosynthesis</keyword>
<dbReference type="GO" id="GO:0004424">
    <property type="term" value="F:imidazoleglycerol-phosphate dehydratase activity"/>
    <property type="evidence" value="ECO:0007669"/>
    <property type="project" value="UniProtKB-UniRule"/>
</dbReference>
<evidence type="ECO:0000256" key="6">
    <source>
        <dbReference type="HAMAP-Rule" id="MF_00076"/>
    </source>
</evidence>
<protein>
    <recommendedName>
        <fullName evidence="2 6">Imidazoleglycerol-phosphate dehydratase</fullName>
        <shortName evidence="6">IGPD</shortName>
        <ecNumber evidence="6 7">4.2.1.19</ecNumber>
    </recommendedName>
</protein>
<evidence type="ECO:0000256" key="5">
    <source>
        <dbReference type="ARBA" id="ARBA00023239"/>
    </source>
</evidence>
<comment type="caution">
    <text evidence="8">The sequence shown here is derived from an EMBL/GenBank/DDBJ whole genome shotgun (WGS) entry which is preliminary data.</text>
</comment>
<comment type="subcellular location">
    <subcellularLocation>
        <location evidence="6 7">Cytoplasm</location>
    </subcellularLocation>
</comment>
<dbReference type="Proteomes" id="UP000886101">
    <property type="component" value="Unassembled WGS sequence"/>
</dbReference>
<dbReference type="InterPro" id="IPR000807">
    <property type="entry name" value="ImidazoleglycerolP_deHydtase"/>
</dbReference>
<dbReference type="PROSITE" id="PS00955">
    <property type="entry name" value="IGP_DEHYDRATASE_2"/>
    <property type="match status" value="1"/>
</dbReference>
<reference evidence="8" key="1">
    <citation type="journal article" date="2020" name="mSystems">
        <title>Genome- and Community-Level Interaction Insights into Carbon Utilization and Element Cycling Functions of Hydrothermarchaeota in Hydrothermal Sediment.</title>
        <authorList>
            <person name="Zhou Z."/>
            <person name="Liu Y."/>
            <person name="Xu W."/>
            <person name="Pan J."/>
            <person name="Luo Z.H."/>
            <person name="Li M."/>
        </authorList>
    </citation>
    <scope>NUCLEOTIDE SEQUENCE [LARGE SCALE GENOMIC DNA]</scope>
    <source>
        <strain evidence="8">HyVt-533</strain>
    </source>
</reference>
<dbReference type="PANTHER" id="PTHR23133:SF2">
    <property type="entry name" value="IMIDAZOLEGLYCEROL-PHOSPHATE DEHYDRATASE"/>
    <property type="match status" value="1"/>
</dbReference>
<dbReference type="EC" id="4.2.1.19" evidence="6 7"/>
<gene>
    <name evidence="6 8" type="primary">hisB</name>
    <name evidence="8" type="ORF">ENJ96_03125</name>
</gene>
<dbReference type="NCBIfam" id="NF002111">
    <property type="entry name" value="PRK00951.2-1"/>
    <property type="match status" value="1"/>
</dbReference>
<accession>A0A7V5NZ04</accession>
<comment type="pathway">
    <text evidence="1 6 7">Amino-acid biosynthesis; L-histidine biosynthesis; L-histidine from 5-phospho-alpha-D-ribose 1-diphosphate: step 6/9.</text>
</comment>
<keyword evidence="5 6" id="KW-0456">Lyase</keyword>
<proteinExistence type="inferred from homology"/>
<dbReference type="CDD" id="cd07914">
    <property type="entry name" value="IGPD"/>
    <property type="match status" value="1"/>
</dbReference>
<evidence type="ECO:0000256" key="1">
    <source>
        <dbReference type="ARBA" id="ARBA00005047"/>
    </source>
</evidence>
<dbReference type="UniPathway" id="UPA00031">
    <property type="reaction ID" value="UER00011"/>
</dbReference>
<evidence type="ECO:0000256" key="2">
    <source>
        <dbReference type="ARBA" id="ARBA00016664"/>
    </source>
</evidence>
<dbReference type="HAMAP" id="MF_00076">
    <property type="entry name" value="HisB"/>
    <property type="match status" value="1"/>
</dbReference>
<organism evidence="8">
    <name type="scientific">Thermodesulfatator atlanticus</name>
    <dbReference type="NCBI Taxonomy" id="501497"/>
    <lineage>
        <taxon>Bacteria</taxon>
        <taxon>Pseudomonadati</taxon>
        <taxon>Thermodesulfobacteriota</taxon>
        <taxon>Thermodesulfobacteria</taxon>
        <taxon>Thermodesulfobacteriales</taxon>
        <taxon>Thermodesulfatatoraceae</taxon>
        <taxon>Thermodesulfatator</taxon>
    </lineage>
</organism>
<dbReference type="EMBL" id="DROK01000091">
    <property type="protein sequence ID" value="HHI96822.1"/>
    <property type="molecule type" value="Genomic_DNA"/>
</dbReference>
<dbReference type="InterPro" id="IPR038494">
    <property type="entry name" value="IGPD_sf"/>
</dbReference>
<keyword evidence="6" id="KW-0963">Cytoplasm</keyword>
<evidence type="ECO:0000256" key="3">
    <source>
        <dbReference type="ARBA" id="ARBA00022605"/>
    </source>
</evidence>
<sequence>MKLDQPIEMKRETLETEVYVSWRLRGTGKAEIQTGVGFLDHMLQLLTVHGGFDLKVKARGDLHVDFHHTVEDVGLTMGLALAEALGERKGIARYGAATIPMEEALAAVYLDLARRPCFVQRGTIPVEKIGAFDTELVAEFLKALAMNGLFTLHVHFLYGENAHHLVEAGFKALGHALKKALQQTEQKEALSSKGLL</sequence>
<comment type="catalytic activity">
    <reaction evidence="6 7">
        <text>D-erythro-1-(imidazol-4-yl)glycerol 3-phosphate = 3-(imidazol-4-yl)-2-oxopropyl phosphate + H2O</text>
        <dbReference type="Rhea" id="RHEA:11040"/>
        <dbReference type="ChEBI" id="CHEBI:15377"/>
        <dbReference type="ChEBI" id="CHEBI:57766"/>
        <dbReference type="ChEBI" id="CHEBI:58278"/>
        <dbReference type="EC" id="4.2.1.19"/>
    </reaction>
</comment>
<dbReference type="InterPro" id="IPR020568">
    <property type="entry name" value="Ribosomal_Su5_D2-typ_SF"/>
</dbReference>
<dbReference type="GO" id="GO:0000105">
    <property type="term" value="P:L-histidine biosynthetic process"/>
    <property type="evidence" value="ECO:0007669"/>
    <property type="project" value="UniProtKB-UniRule"/>
</dbReference>
<dbReference type="PANTHER" id="PTHR23133">
    <property type="entry name" value="IMIDAZOLEGLYCEROL-PHOSPHATE DEHYDRATASE HIS7"/>
    <property type="match status" value="1"/>
</dbReference>
<comment type="similarity">
    <text evidence="6 7">Belongs to the imidazoleglycerol-phosphate dehydratase family.</text>
</comment>
<dbReference type="Gene3D" id="3.30.230.40">
    <property type="entry name" value="Imidazole glycerol phosphate dehydratase, domain 1"/>
    <property type="match status" value="2"/>
</dbReference>
<evidence type="ECO:0000256" key="4">
    <source>
        <dbReference type="ARBA" id="ARBA00023102"/>
    </source>
</evidence>
<dbReference type="AlphaFoldDB" id="A0A7V5NZ04"/>
<keyword evidence="3 6" id="KW-0028">Amino-acid biosynthesis</keyword>
<dbReference type="SUPFAM" id="SSF54211">
    <property type="entry name" value="Ribosomal protein S5 domain 2-like"/>
    <property type="match status" value="2"/>
</dbReference>
<dbReference type="GO" id="GO:0005737">
    <property type="term" value="C:cytoplasm"/>
    <property type="evidence" value="ECO:0007669"/>
    <property type="project" value="UniProtKB-SubCell"/>
</dbReference>
<dbReference type="PROSITE" id="PS00954">
    <property type="entry name" value="IGP_DEHYDRATASE_1"/>
    <property type="match status" value="1"/>
</dbReference>
<dbReference type="NCBIfam" id="NF002114">
    <property type="entry name" value="PRK00951.2-4"/>
    <property type="match status" value="1"/>
</dbReference>
<evidence type="ECO:0000256" key="7">
    <source>
        <dbReference type="RuleBase" id="RU000599"/>
    </source>
</evidence>
<dbReference type="FunFam" id="3.30.230.40:FF:000001">
    <property type="entry name" value="Imidazoleglycerol-phosphate dehydratase HisB"/>
    <property type="match status" value="1"/>
</dbReference>
<name>A0A7V5NZ04_9BACT</name>